<feature type="non-terminal residue" evidence="2">
    <location>
        <position position="1"/>
    </location>
</feature>
<feature type="transmembrane region" description="Helical" evidence="1">
    <location>
        <begin position="208"/>
        <end position="232"/>
    </location>
</feature>
<protein>
    <submittedName>
        <fullName evidence="2">Uncharacterized protein</fullName>
    </submittedName>
</protein>
<dbReference type="AlphaFoldDB" id="A0A9Q0MY66"/>
<keyword evidence="1" id="KW-0472">Membrane</keyword>
<keyword evidence="3" id="KW-1185">Reference proteome</keyword>
<gene>
    <name evidence="2" type="ORF">Bhyg_12214</name>
</gene>
<name>A0A9Q0MY66_9DIPT</name>
<sequence length="250" mass="29286">MIKMSLIMSLRNVIMITLVIVCTVLFTSHGTNALAIEFETNITVSKDSNLTIRDNAVVLHSLVGDINITIPEEVLEELNNARRRNTQNGDRRFERLTLFGSNNMDDNFRSKAFKNFFECSEEAQWTLSKHSENNRYWVAFFLRNTLDDTSAVRYCCNMMEYISSAETRLSPECEDQISLINYVLTTEEARRTCRQYRFHSAECFLIRWMYYWIPVVTVLLLATIILIVCCMMKSRRSKSYEKAKQRDENK</sequence>
<evidence type="ECO:0000256" key="1">
    <source>
        <dbReference type="SAM" id="Phobius"/>
    </source>
</evidence>
<dbReference type="Proteomes" id="UP001151699">
    <property type="component" value="Chromosome X"/>
</dbReference>
<reference evidence="2" key="1">
    <citation type="submission" date="2022-07" db="EMBL/GenBank/DDBJ databases">
        <authorList>
            <person name="Trinca V."/>
            <person name="Uliana J.V.C."/>
            <person name="Torres T.T."/>
            <person name="Ward R.J."/>
            <person name="Monesi N."/>
        </authorList>
    </citation>
    <scope>NUCLEOTIDE SEQUENCE</scope>
    <source>
        <strain evidence="2">HSMRA1968</strain>
        <tissue evidence="2">Whole embryos</tissue>
    </source>
</reference>
<evidence type="ECO:0000313" key="3">
    <source>
        <dbReference type="Proteomes" id="UP001151699"/>
    </source>
</evidence>
<evidence type="ECO:0000313" key="2">
    <source>
        <dbReference type="EMBL" id="KAJ6639469.1"/>
    </source>
</evidence>
<comment type="caution">
    <text evidence="2">The sequence shown here is derived from an EMBL/GenBank/DDBJ whole genome shotgun (WGS) entry which is preliminary data.</text>
</comment>
<proteinExistence type="predicted"/>
<accession>A0A9Q0MY66</accession>
<keyword evidence="1" id="KW-1133">Transmembrane helix</keyword>
<organism evidence="2 3">
    <name type="scientific">Pseudolycoriella hygida</name>
    <dbReference type="NCBI Taxonomy" id="35572"/>
    <lineage>
        <taxon>Eukaryota</taxon>
        <taxon>Metazoa</taxon>
        <taxon>Ecdysozoa</taxon>
        <taxon>Arthropoda</taxon>
        <taxon>Hexapoda</taxon>
        <taxon>Insecta</taxon>
        <taxon>Pterygota</taxon>
        <taxon>Neoptera</taxon>
        <taxon>Endopterygota</taxon>
        <taxon>Diptera</taxon>
        <taxon>Nematocera</taxon>
        <taxon>Sciaroidea</taxon>
        <taxon>Sciaridae</taxon>
        <taxon>Pseudolycoriella</taxon>
    </lineage>
</organism>
<dbReference type="EMBL" id="WJQU01000003">
    <property type="protein sequence ID" value="KAJ6639469.1"/>
    <property type="molecule type" value="Genomic_DNA"/>
</dbReference>
<keyword evidence="1" id="KW-0812">Transmembrane</keyword>